<gene>
    <name evidence="2" type="ORF">ACFQGU_09030</name>
</gene>
<protein>
    <submittedName>
        <fullName evidence="2">AAA family ATPase</fullName>
    </submittedName>
</protein>
<dbReference type="EMBL" id="JBHSTI010000008">
    <property type="protein sequence ID" value="MFC6238021.1"/>
    <property type="molecule type" value="Genomic_DNA"/>
</dbReference>
<evidence type="ECO:0000313" key="2">
    <source>
        <dbReference type="EMBL" id="MFC6238021.1"/>
    </source>
</evidence>
<organism evidence="2 3">
    <name type="scientific">Longivirga aurantiaca</name>
    <dbReference type="NCBI Taxonomy" id="1837743"/>
    <lineage>
        <taxon>Bacteria</taxon>
        <taxon>Bacillati</taxon>
        <taxon>Actinomycetota</taxon>
        <taxon>Actinomycetes</taxon>
        <taxon>Sporichthyales</taxon>
        <taxon>Sporichthyaceae</taxon>
        <taxon>Longivirga</taxon>
    </lineage>
</organism>
<feature type="domain" description="ORC1/DEAH AAA+ ATPase" evidence="1">
    <location>
        <begin position="37"/>
        <end position="154"/>
    </location>
</feature>
<evidence type="ECO:0000313" key="3">
    <source>
        <dbReference type="Proteomes" id="UP001596138"/>
    </source>
</evidence>
<dbReference type="Pfam" id="PF13401">
    <property type="entry name" value="AAA_22"/>
    <property type="match status" value="1"/>
</dbReference>
<proteinExistence type="predicted"/>
<accession>A0ABW1T0H3</accession>
<reference evidence="3" key="1">
    <citation type="journal article" date="2019" name="Int. J. Syst. Evol. Microbiol.">
        <title>The Global Catalogue of Microorganisms (GCM) 10K type strain sequencing project: providing services to taxonomists for standard genome sequencing and annotation.</title>
        <authorList>
            <consortium name="The Broad Institute Genomics Platform"/>
            <consortium name="The Broad Institute Genome Sequencing Center for Infectious Disease"/>
            <person name="Wu L."/>
            <person name="Ma J."/>
        </authorList>
    </citation>
    <scope>NUCLEOTIDE SEQUENCE [LARGE SCALE GENOMIC DNA]</scope>
    <source>
        <strain evidence="3">CGMCC 4.7317</strain>
    </source>
</reference>
<name>A0ABW1T0H3_9ACTN</name>
<sequence length="259" mass="28136">MNALDRYLPVGLRGVATVVPHPATTEIRARLGFTARHGGTMVVAGPRGAGKRIALAAALSDQQHPYSFVAMPPAPSENKLMAVLIDAVLGDRDEYELRDMQDDLVDALGHESSILVIDQAQELTTKAASQLQYLHARPGANWSLVLLGSDDLDRASTTSARLRGDIIATVDVQALKGDDLIRALRGMHASFGISDPKLLKLIDQDYCFGLLRRWGIFLQHTLELTHALDPDATPPEIDLSLARAATALMPPYPRPKPKK</sequence>
<dbReference type="Proteomes" id="UP001596138">
    <property type="component" value="Unassembled WGS sequence"/>
</dbReference>
<dbReference type="SUPFAM" id="SSF52540">
    <property type="entry name" value="P-loop containing nucleoside triphosphate hydrolases"/>
    <property type="match status" value="1"/>
</dbReference>
<dbReference type="InterPro" id="IPR049945">
    <property type="entry name" value="AAA_22"/>
</dbReference>
<keyword evidence="3" id="KW-1185">Reference proteome</keyword>
<comment type="caution">
    <text evidence="2">The sequence shown here is derived from an EMBL/GenBank/DDBJ whole genome shotgun (WGS) entry which is preliminary data.</text>
</comment>
<dbReference type="RefSeq" id="WP_386765853.1">
    <property type="nucleotide sequence ID" value="NZ_JBHSTI010000008.1"/>
</dbReference>
<dbReference type="InterPro" id="IPR027417">
    <property type="entry name" value="P-loop_NTPase"/>
</dbReference>
<dbReference type="Gene3D" id="3.40.50.300">
    <property type="entry name" value="P-loop containing nucleotide triphosphate hydrolases"/>
    <property type="match status" value="1"/>
</dbReference>
<evidence type="ECO:0000259" key="1">
    <source>
        <dbReference type="Pfam" id="PF13401"/>
    </source>
</evidence>